<reference evidence="1" key="1">
    <citation type="journal article" date="2020" name="Nature">
        <title>Giant virus diversity and host interactions through global metagenomics.</title>
        <authorList>
            <person name="Schulz F."/>
            <person name="Roux S."/>
            <person name="Paez-Espino D."/>
            <person name="Jungbluth S."/>
            <person name="Walsh D.A."/>
            <person name="Denef V.J."/>
            <person name="McMahon K.D."/>
            <person name="Konstantinidis K.T."/>
            <person name="Eloe-Fadrosh E.A."/>
            <person name="Kyrpides N.C."/>
            <person name="Woyke T."/>
        </authorList>
    </citation>
    <scope>NUCLEOTIDE SEQUENCE</scope>
    <source>
        <strain evidence="1">GVMAG-S-3300011013-78</strain>
    </source>
</reference>
<protein>
    <submittedName>
        <fullName evidence="1">Uncharacterized protein</fullName>
    </submittedName>
</protein>
<sequence>MDKKIIIKDKKTDIRSNLYHYPEQFFDHKFQVIYINQLYLNIDFEHSKQFKGELNKKLNSYKQQDISKKIFDSDKLISLDEIIEKVLCSKLICHYCSKKIYIVYKNQREKSQWTLDRIDNSIGHHNDNVLICCLDCNLKRRRLDKDKFLFTKKMNLIKLD</sequence>
<accession>A0A6C0KDJ6</accession>
<proteinExistence type="predicted"/>
<dbReference type="EMBL" id="MN740876">
    <property type="protein sequence ID" value="QHU16092.1"/>
    <property type="molecule type" value="Genomic_DNA"/>
</dbReference>
<organism evidence="1">
    <name type="scientific">viral metagenome</name>
    <dbReference type="NCBI Taxonomy" id="1070528"/>
    <lineage>
        <taxon>unclassified sequences</taxon>
        <taxon>metagenomes</taxon>
        <taxon>organismal metagenomes</taxon>
    </lineage>
</organism>
<name>A0A6C0KDJ6_9ZZZZ</name>
<dbReference type="Gene3D" id="3.30.40.220">
    <property type="match status" value="1"/>
</dbReference>
<dbReference type="AlphaFoldDB" id="A0A6C0KDJ6"/>
<evidence type="ECO:0000313" key="1">
    <source>
        <dbReference type="EMBL" id="QHU16092.1"/>
    </source>
</evidence>